<evidence type="ECO:0000256" key="12">
    <source>
        <dbReference type="SAM" id="SignalP"/>
    </source>
</evidence>
<evidence type="ECO:0000256" key="7">
    <source>
        <dbReference type="ARBA" id="ARBA00023157"/>
    </source>
</evidence>
<gene>
    <name evidence="13" type="primary">UTS2</name>
</gene>
<evidence type="ECO:0000313" key="14">
    <source>
        <dbReference type="Proteomes" id="UP000233200"/>
    </source>
</evidence>
<dbReference type="GeneTree" id="ENSGT00510000049583"/>
<dbReference type="InterPro" id="IPR001483">
    <property type="entry name" value="Urotensin_II"/>
</dbReference>
<dbReference type="AlphaFoldDB" id="A0A2K6QVY0"/>
<evidence type="ECO:0000256" key="10">
    <source>
        <dbReference type="ARBA" id="ARBA00043243"/>
    </source>
</evidence>
<dbReference type="STRING" id="61622.ENSRROP00000032921"/>
<keyword evidence="7" id="KW-1015">Disulfide bond</keyword>
<name>A0A2K6QVY0_RHIRO</name>
<keyword evidence="3" id="KW-0964">Secreted</keyword>
<protein>
    <recommendedName>
        <fullName evidence="9">Urotensin-2</fullName>
    </recommendedName>
    <alternativeName>
        <fullName evidence="10">Urotensin II</fullName>
    </alternativeName>
</protein>
<evidence type="ECO:0000256" key="2">
    <source>
        <dbReference type="ARBA" id="ARBA00006719"/>
    </source>
</evidence>
<organism evidence="13 14">
    <name type="scientific">Rhinopithecus roxellana</name>
    <name type="common">Golden snub-nosed monkey</name>
    <name type="synonym">Pygathrix roxellana</name>
    <dbReference type="NCBI Taxonomy" id="61622"/>
    <lineage>
        <taxon>Eukaryota</taxon>
        <taxon>Metazoa</taxon>
        <taxon>Chordata</taxon>
        <taxon>Craniata</taxon>
        <taxon>Vertebrata</taxon>
        <taxon>Euteleostomi</taxon>
        <taxon>Mammalia</taxon>
        <taxon>Eutheria</taxon>
        <taxon>Euarchontoglires</taxon>
        <taxon>Primates</taxon>
        <taxon>Haplorrhini</taxon>
        <taxon>Catarrhini</taxon>
        <taxon>Cercopithecidae</taxon>
        <taxon>Colobinae</taxon>
        <taxon>Rhinopithecus</taxon>
    </lineage>
</organism>
<evidence type="ECO:0000256" key="9">
    <source>
        <dbReference type="ARBA" id="ARBA00040274"/>
    </source>
</evidence>
<dbReference type="Ensembl" id="ENSRROT00000057352.1">
    <property type="protein sequence ID" value="ENSRROP00000032921.1"/>
    <property type="gene ID" value="ENSRROG00000040079.1"/>
</dbReference>
<evidence type="ECO:0000256" key="8">
    <source>
        <dbReference type="ARBA" id="ARBA00037509"/>
    </source>
</evidence>
<accession>A0A2K6QVY0</accession>
<dbReference type="Pfam" id="PF02083">
    <property type="entry name" value="Urotensin_II"/>
    <property type="match status" value="1"/>
</dbReference>
<dbReference type="GO" id="GO:0097746">
    <property type="term" value="P:blood vessel diameter maintenance"/>
    <property type="evidence" value="ECO:0007669"/>
    <property type="project" value="InterPro"/>
</dbReference>
<dbReference type="PROSITE" id="PS00984">
    <property type="entry name" value="UROTENSIN_II"/>
    <property type="match status" value="1"/>
</dbReference>
<evidence type="ECO:0000256" key="1">
    <source>
        <dbReference type="ARBA" id="ARBA00004613"/>
    </source>
</evidence>
<evidence type="ECO:0000256" key="4">
    <source>
        <dbReference type="ARBA" id="ARBA00022685"/>
    </source>
</evidence>
<keyword evidence="5 11" id="KW-0372">Hormone</keyword>
<evidence type="ECO:0000256" key="6">
    <source>
        <dbReference type="ARBA" id="ARBA00022729"/>
    </source>
</evidence>
<sequence>MYKLASCCLLFIGFLNPLLSLPLLDSGEVSLQLSAPHEDARLTPEELERASLLQILPEMLLGAGRGDSLRKADSSTNIFNPRGNLRKFQDFSGQDPDILLSHLLARIRKPYKKRETPDCFWKYCPGLQIFKTCVSTDFYSVNTSV</sequence>
<evidence type="ECO:0000256" key="3">
    <source>
        <dbReference type="ARBA" id="ARBA00022525"/>
    </source>
</evidence>
<dbReference type="GO" id="GO:0008217">
    <property type="term" value="P:regulation of blood pressure"/>
    <property type="evidence" value="ECO:0007669"/>
    <property type="project" value="InterPro"/>
</dbReference>
<reference evidence="13" key="2">
    <citation type="submission" date="2025-09" db="UniProtKB">
        <authorList>
            <consortium name="Ensembl"/>
        </authorList>
    </citation>
    <scope>IDENTIFICATION</scope>
</reference>
<proteinExistence type="inferred from homology"/>
<dbReference type="Proteomes" id="UP000233200">
    <property type="component" value="Unplaced"/>
</dbReference>
<dbReference type="PANTHER" id="PTHR14447">
    <property type="entry name" value="UROTENSIN 2"/>
    <property type="match status" value="1"/>
</dbReference>
<comment type="function">
    <text evidence="8">Highly potent vasoconstrictor.</text>
</comment>
<evidence type="ECO:0000256" key="5">
    <source>
        <dbReference type="ARBA" id="ARBA00022702"/>
    </source>
</evidence>
<comment type="similarity">
    <text evidence="2 11">Belongs to the urotensin-2 family.</text>
</comment>
<evidence type="ECO:0000256" key="11">
    <source>
        <dbReference type="RuleBase" id="RU000636"/>
    </source>
</evidence>
<keyword evidence="14" id="KW-1185">Reference proteome</keyword>
<feature type="chain" id="PRO_5014344078" description="Urotensin-2" evidence="12">
    <location>
        <begin position="21"/>
        <end position="145"/>
    </location>
</feature>
<keyword evidence="4" id="KW-0165">Cleavage on pair of basic residues</keyword>
<dbReference type="GO" id="GO:0005179">
    <property type="term" value="F:hormone activity"/>
    <property type="evidence" value="ECO:0007669"/>
    <property type="project" value="UniProtKB-KW"/>
</dbReference>
<dbReference type="GO" id="GO:0005615">
    <property type="term" value="C:extracellular space"/>
    <property type="evidence" value="ECO:0007669"/>
    <property type="project" value="TreeGrafter"/>
</dbReference>
<feature type="signal peptide" evidence="12">
    <location>
        <begin position="1"/>
        <end position="20"/>
    </location>
</feature>
<comment type="subcellular location">
    <subcellularLocation>
        <location evidence="1 11">Secreted</location>
    </subcellularLocation>
</comment>
<keyword evidence="6 12" id="KW-0732">Signal</keyword>
<reference evidence="13" key="1">
    <citation type="submission" date="2025-08" db="UniProtKB">
        <authorList>
            <consortium name="Ensembl"/>
        </authorList>
    </citation>
    <scope>IDENTIFICATION</scope>
</reference>
<dbReference type="PANTHER" id="PTHR14447:SF0">
    <property type="entry name" value="UROTENSIN-2"/>
    <property type="match status" value="1"/>
</dbReference>
<evidence type="ECO:0000313" key="13">
    <source>
        <dbReference type="Ensembl" id="ENSRROP00000032921.1"/>
    </source>
</evidence>